<gene>
    <name evidence="1" type="ORF">LXN57_26370</name>
</gene>
<proteinExistence type="predicted"/>
<protein>
    <submittedName>
        <fullName evidence="1">Uncharacterized protein</fullName>
    </submittedName>
</protein>
<sequence length="195" mass="19189">MVGAAALLLAGCAGTDPAGPPDGAPKTATAVVSAVGASPRVPVPVASAGRAPVVPAPATSGKATCAQGARLVPAPEQSASFDVNDPEQRARRVLAEQHRPIPTRGAVPAAAIAGAEACVHILKLRFSLLTAGSRTAPDKQAIEAALRSAGLTKVVIRSGPIFAASTGDACLHGSFSAAEPAFVIGPPATDGACRP</sequence>
<comment type="caution">
    <text evidence="1">The sequence shown here is derived from an EMBL/GenBank/DDBJ whole genome shotgun (WGS) entry which is preliminary data.</text>
</comment>
<dbReference type="EMBL" id="JAMQOL010000038">
    <property type="protein sequence ID" value="MCM4081104.1"/>
    <property type="molecule type" value="Genomic_DNA"/>
</dbReference>
<evidence type="ECO:0000313" key="1">
    <source>
        <dbReference type="EMBL" id="MCM4081104.1"/>
    </source>
</evidence>
<dbReference type="RefSeq" id="WP_251800907.1">
    <property type="nucleotide sequence ID" value="NZ_JAMQOL010000038.1"/>
</dbReference>
<reference evidence="1 2" key="1">
    <citation type="submission" date="2022-06" db="EMBL/GenBank/DDBJ databases">
        <title>Actinoplanes abujensis sp. nov., isolated from Nigerian arid soil.</title>
        <authorList>
            <person name="Ding P."/>
        </authorList>
    </citation>
    <scope>NUCLEOTIDE SEQUENCE [LARGE SCALE GENOMIC DNA]</scope>
    <source>
        <strain evidence="2">TRM88002</strain>
    </source>
</reference>
<organism evidence="1 2">
    <name type="scientific">Paractinoplanes hotanensis</name>
    <dbReference type="NCBI Taxonomy" id="2906497"/>
    <lineage>
        <taxon>Bacteria</taxon>
        <taxon>Bacillati</taxon>
        <taxon>Actinomycetota</taxon>
        <taxon>Actinomycetes</taxon>
        <taxon>Micromonosporales</taxon>
        <taxon>Micromonosporaceae</taxon>
        <taxon>Paractinoplanes</taxon>
    </lineage>
</organism>
<evidence type="ECO:0000313" key="2">
    <source>
        <dbReference type="Proteomes" id="UP001523216"/>
    </source>
</evidence>
<keyword evidence="2" id="KW-1185">Reference proteome</keyword>
<accession>A0ABT0Y4Y2</accession>
<dbReference type="Proteomes" id="UP001523216">
    <property type="component" value="Unassembled WGS sequence"/>
</dbReference>
<name>A0ABT0Y4Y2_9ACTN</name>